<dbReference type="CDD" id="cd18186">
    <property type="entry name" value="BTB_POZ_ZBTB_KLHL-like"/>
    <property type="match status" value="1"/>
</dbReference>
<comment type="caution">
    <text evidence="4">The sequence shown here is derived from an EMBL/GenBank/DDBJ whole genome shotgun (WGS) entry which is preliminary data.</text>
</comment>
<dbReference type="PROSITE" id="PS50097">
    <property type="entry name" value="BTB"/>
    <property type="match status" value="2"/>
</dbReference>
<dbReference type="InterPro" id="IPR011333">
    <property type="entry name" value="SKP1/BTB/POZ_sf"/>
</dbReference>
<feature type="compositionally biased region" description="Low complexity" evidence="2">
    <location>
        <begin position="1028"/>
        <end position="1043"/>
    </location>
</feature>
<dbReference type="SMART" id="SM00225">
    <property type="entry name" value="BTB"/>
    <property type="match status" value="2"/>
</dbReference>
<evidence type="ECO:0000313" key="5">
    <source>
        <dbReference type="Proteomes" id="UP000734854"/>
    </source>
</evidence>
<protein>
    <recommendedName>
        <fullName evidence="3">BTB domain-containing protein</fullName>
    </recommendedName>
</protein>
<dbReference type="SUPFAM" id="SSF54695">
    <property type="entry name" value="POZ domain"/>
    <property type="match status" value="2"/>
</dbReference>
<evidence type="ECO:0000256" key="2">
    <source>
        <dbReference type="SAM" id="MobiDB-lite"/>
    </source>
</evidence>
<dbReference type="InterPro" id="IPR016024">
    <property type="entry name" value="ARM-type_fold"/>
</dbReference>
<feature type="domain" description="BTB" evidence="3">
    <location>
        <begin position="683"/>
        <end position="766"/>
    </location>
</feature>
<feature type="domain" description="BTB" evidence="3">
    <location>
        <begin position="816"/>
        <end position="897"/>
    </location>
</feature>
<gene>
    <name evidence="4" type="ORF">ZIOFF_009655</name>
</gene>
<dbReference type="InterPro" id="IPR044953">
    <property type="entry name" value="At1g04390-like"/>
</dbReference>
<proteinExistence type="predicted"/>
<name>A0A8J5HFW3_ZINOF</name>
<sequence>MLNRIVVITDGSLSLHGNTLHRSIANSISFSDRKVLRWQSKDADTQTHALKTMAAFLDCTSYSLLQHPLIQDPILDTVVALGGILQSDNMRILNLAVGVTQKLVIILGNTIHQYPIIDITVSMSHLLSSSQFSLAISSAAVLNRIITSLGHTRGKVLEEVWNTLDKADSIGKVVCALQNYVAGTQPIEYFLAMACLLESILRKWPLSRYPVWSNTKLMTSLQHHCADSETSVVIGALKLFSALALCGHGALKILEIKEFLSLLVENMGNSHPVGVRIEALKLCQYLSRSEDTCYLLTDSFSEPLVQGIIGSISGWKSSCSKKVPTNQLPLVLESCRAALLTRWAGKHHSFFWKHEIDRVLLDVLLGDFIVIQQAKVALSSDELVAIIYDNSADTRPFVWDILGNLAVHCEESFLSKTSGALCYLDFLISCACSVARVLMQKGYGSLSSYMNELEPVSRAVMLMVFSPCKYIASQARYHLSETLRPFGYASLEYVLASLKLNAVGDISLVSDSLHTITNLISLACYSTLPKYHLIIVNRDGVTSLSSIIKICLNSNLRISRSSNAFHLQNRYYGRECCWSNVEDLEGEEVILLYSLLALSQLIRSSNIACKNHKVALGEFGSCHVCENCNAYDLIRGLQCILSHSFGSAIKWYAAYILSFSGFYGLPSKLGKKMAKAIDENELADTNLKLSSGQSLLVHAPIILARCPFLLSKSILKNAEDNECIDQTGEHHHEKLRHEIQISDRVDSGSLLKLLEYVYTGLIQVDDNLTKHLKVLAKCCSLESLYDMLSRKLPKWGARFPSYNLSEALETTGDKFSDIILEAKPTEGVAWNCSTCQSSIPHLHTHKIILSISCDYLQALFRSGMHDSYSKIIKVPVGWKALTKLVRWFYSGDLPSLNPDCIWNHLDPELQLEELKAYVELCSLAQFWCLEEVEEESFKALVPCISSLQVPSIELIRFAASLNQHKIVDAVVTGVASLYPKLREGGELEDLEEELVDLLRLQYVRRLDQVRAPGPGPDARVGMNPLDQGVSSGRPSCPRGPSARTKMDSQQPIDCLVSAVPAPLAWVISAIRNRAHPNLFFSFLEQPSAPVSRPSKTSCASFSSVSELFRNALSLGRTELVDSLSCRLSR</sequence>
<evidence type="ECO:0000259" key="3">
    <source>
        <dbReference type="PROSITE" id="PS50097"/>
    </source>
</evidence>
<dbReference type="EMBL" id="JACMSC010000003">
    <property type="protein sequence ID" value="KAG6527544.1"/>
    <property type="molecule type" value="Genomic_DNA"/>
</dbReference>
<dbReference type="AlphaFoldDB" id="A0A8J5HFW3"/>
<comment type="pathway">
    <text evidence="1">Protein modification; protein ubiquitination.</text>
</comment>
<dbReference type="Gene3D" id="3.30.710.10">
    <property type="entry name" value="Potassium Channel Kv1.1, Chain A"/>
    <property type="match status" value="2"/>
</dbReference>
<dbReference type="InterPro" id="IPR059007">
    <property type="entry name" value="ARM_At1g04390"/>
</dbReference>
<accession>A0A8J5HFW3</accession>
<evidence type="ECO:0000313" key="4">
    <source>
        <dbReference type="EMBL" id="KAG6527544.1"/>
    </source>
</evidence>
<evidence type="ECO:0000256" key="1">
    <source>
        <dbReference type="ARBA" id="ARBA00004906"/>
    </source>
</evidence>
<dbReference type="PANTHER" id="PTHR35918:SF1">
    <property type="entry name" value="BTB DOMAIN-CONTAINING PROTEIN"/>
    <property type="match status" value="1"/>
</dbReference>
<dbReference type="SUPFAM" id="SSF48371">
    <property type="entry name" value="ARM repeat"/>
    <property type="match status" value="1"/>
</dbReference>
<dbReference type="InterPro" id="IPR000210">
    <property type="entry name" value="BTB/POZ_dom"/>
</dbReference>
<reference evidence="4 5" key="1">
    <citation type="submission" date="2020-08" db="EMBL/GenBank/DDBJ databases">
        <title>Plant Genome Project.</title>
        <authorList>
            <person name="Zhang R.-G."/>
        </authorList>
    </citation>
    <scope>NUCLEOTIDE SEQUENCE [LARGE SCALE GENOMIC DNA]</scope>
    <source>
        <tissue evidence="4">Rhizome</tissue>
    </source>
</reference>
<dbReference type="Pfam" id="PF00651">
    <property type="entry name" value="BTB"/>
    <property type="match status" value="1"/>
</dbReference>
<organism evidence="4 5">
    <name type="scientific">Zingiber officinale</name>
    <name type="common">Ginger</name>
    <name type="synonym">Amomum zingiber</name>
    <dbReference type="NCBI Taxonomy" id="94328"/>
    <lineage>
        <taxon>Eukaryota</taxon>
        <taxon>Viridiplantae</taxon>
        <taxon>Streptophyta</taxon>
        <taxon>Embryophyta</taxon>
        <taxon>Tracheophyta</taxon>
        <taxon>Spermatophyta</taxon>
        <taxon>Magnoliopsida</taxon>
        <taxon>Liliopsida</taxon>
        <taxon>Zingiberales</taxon>
        <taxon>Zingiberaceae</taxon>
        <taxon>Zingiber</taxon>
    </lineage>
</organism>
<keyword evidence="5" id="KW-1185">Reference proteome</keyword>
<dbReference type="Proteomes" id="UP000734854">
    <property type="component" value="Unassembled WGS sequence"/>
</dbReference>
<dbReference type="Pfam" id="PF26522">
    <property type="entry name" value="ARM_6"/>
    <property type="match status" value="1"/>
</dbReference>
<dbReference type="PANTHER" id="PTHR35918">
    <property type="entry name" value="OS06G0674800 PROTEIN"/>
    <property type="match status" value="1"/>
</dbReference>
<feature type="region of interest" description="Disordered" evidence="2">
    <location>
        <begin position="1013"/>
        <end position="1047"/>
    </location>
</feature>